<feature type="region of interest" description="Disordered" evidence="1">
    <location>
        <begin position="24"/>
        <end position="62"/>
    </location>
</feature>
<evidence type="ECO:0000256" key="1">
    <source>
        <dbReference type="SAM" id="MobiDB-lite"/>
    </source>
</evidence>
<comment type="caution">
    <text evidence="3">The sequence shown here is derived from an EMBL/GenBank/DDBJ whole genome shotgun (WGS) entry which is preliminary data.</text>
</comment>
<evidence type="ECO:0000256" key="2">
    <source>
        <dbReference type="SAM" id="SignalP"/>
    </source>
</evidence>
<reference evidence="3" key="1">
    <citation type="journal article" date="2023" name="G3 (Bethesda)">
        <title>A reference genome for the long-term kleptoplast-retaining sea slug Elysia crispata morphotype clarki.</title>
        <authorList>
            <person name="Eastman K.E."/>
            <person name="Pendleton A.L."/>
            <person name="Shaikh M.A."/>
            <person name="Suttiyut T."/>
            <person name="Ogas R."/>
            <person name="Tomko P."/>
            <person name="Gavelis G."/>
            <person name="Widhalm J.R."/>
            <person name="Wisecaver J.H."/>
        </authorList>
    </citation>
    <scope>NUCLEOTIDE SEQUENCE</scope>
    <source>
        <strain evidence="3">ECLA1</strain>
    </source>
</reference>
<name>A0AAE1B6Q3_9GAST</name>
<evidence type="ECO:0000313" key="3">
    <source>
        <dbReference type="EMBL" id="KAK3799856.1"/>
    </source>
</evidence>
<gene>
    <name evidence="3" type="ORF">RRG08_048579</name>
</gene>
<dbReference type="AlphaFoldDB" id="A0AAE1B6Q3"/>
<feature type="compositionally biased region" description="Polar residues" evidence="1">
    <location>
        <begin position="24"/>
        <end position="40"/>
    </location>
</feature>
<evidence type="ECO:0008006" key="5">
    <source>
        <dbReference type="Google" id="ProtNLM"/>
    </source>
</evidence>
<sequence length="116" mass="12848">MQRDRRGLGYLVICQLIISRLASSRQPWQASDAPSSPQTRSRCDTRGKNLVGKINSGISRSPPGKITEDLDWFQGPLCFCKLTPEGHMGHTAASLSASHFYALLLFFSIQLRPSDV</sequence>
<protein>
    <recommendedName>
        <fullName evidence="5">Secreted protein</fullName>
    </recommendedName>
</protein>
<evidence type="ECO:0000313" key="4">
    <source>
        <dbReference type="Proteomes" id="UP001283361"/>
    </source>
</evidence>
<keyword evidence="4" id="KW-1185">Reference proteome</keyword>
<accession>A0AAE1B6Q3</accession>
<dbReference type="Proteomes" id="UP001283361">
    <property type="component" value="Unassembled WGS sequence"/>
</dbReference>
<feature type="chain" id="PRO_5042167655" description="Secreted protein" evidence="2">
    <location>
        <begin position="25"/>
        <end position="116"/>
    </location>
</feature>
<proteinExistence type="predicted"/>
<feature type="signal peptide" evidence="2">
    <location>
        <begin position="1"/>
        <end position="24"/>
    </location>
</feature>
<dbReference type="EMBL" id="JAWDGP010000534">
    <property type="protein sequence ID" value="KAK3799856.1"/>
    <property type="molecule type" value="Genomic_DNA"/>
</dbReference>
<keyword evidence="2" id="KW-0732">Signal</keyword>
<organism evidence="3 4">
    <name type="scientific">Elysia crispata</name>
    <name type="common">lettuce slug</name>
    <dbReference type="NCBI Taxonomy" id="231223"/>
    <lineage>
        <taxon>Eukaryota</taxon>
        <taxon>Metazoa</taxon>
        <taxon>Spiralia</taxon>
        <taxon>Lophotrochozoa</taxon>
        <taxon>Mollusca</taxon>
        <taxon>Gastropoda</taxon>
        <taxon>Heterobranchia</taxon>
        <taxon>Euthyneura</taxon>
        <taxon>Panpulmonata</taxon>
        <taxon>Sacoglossa</taxon>
        <taxon>Placobranchoidea</taxon>
        <taxon>Plakobranchidae</taxon>
        <taxon>Elysia</taxon>
    </lineage>
</organism>